<comment type="similarity">
    <text evidence="5">Belongs to the methyltransferase superfamily. Tam family.</text>
</comment>
<sequence length="271" mass="29622">MTTSDIWDPEVYGCYADERARPFFELLSRVNADKPACVVDLGCGTGELTTTLCRRWPEAEIHGVDSSQSMIGKATSGKATSGKASTGPTFEVADVRDWWPARPVDVIVSNAVLQWIPEHRDLLARWVGQLAEDGTLAFQVPGNFDAPSHRVIRELCRTAAWREELSDISRTSPVGEPGEYLDLLAGLGCEVDAWETTYVHVLPGDDAVLNWVKGTALRPMLDRLPPGRHAGFLADCARVLGAAYPRRPYGTPFPFRRIFVVARGPAGSSGV</sequence>
<gene>
    <name evidence="5 7" type="primary">tam</name>
    <name evidence="7" type="ORF">Mth01_40940</name>
</gene>
<dbReference type="GO" id="GO:0030798">
    <property type="term" value="F:trans-aconitate 2-methyltransferase activity"/>
    <property type="evidence" value="ECO:0007669"/>
    <property type="project" value="UniProtKB-UniRule"/>
</dbReference>
<dbReference type="SUPFAM" id="SSF53335">
    <property type="entry name" value="S-adenosyl-L-methionine-dependent methyltransferases"/>
    <property type="match status" value="1"/>
</dbReference>
<dbReference type="PANTHER" id="PTHR43861:SF1">
    <property type="entry name" value="TRANS-ACONITATE 2-METHYLTRANSFERASE"/>
    <property type="match status" value="1"/>
</dbReference>
<organism evidence="7 8">
    <name type="scientific">Sphaerimonospora thailandensis</name>
    <dbReference type="NCBI Taxonomy" id="795644"/>
    <lineage>
        <taxon>Bacteria</taxon>
        <taxon>Bacillati</taxon>
        <taxon>Actinomycetota</taxon>
        <taxon>Actinomycetes</taxon>
        <taxon>Streptosporangiales</taxon>
        <taxon>Streptosporangiaceae</taxon>
        <taxon>Sphaerimonospora</taxon>
    </lineage>
</organism>
<dbReference type="GO" id="GO:0005737">
    <property type="term" value="C:cytoplasm"/>
    <property type="evidence" value="ECO:0007669"/>
    <property type="project" value="UniProtKB-SubCell"/>
</dbReference>
<evidence type="ECO:0000256" key="4">
    <source>
        <dbReference type="ARBA" id="ARBA00022691"/>
    </source>
</evidence>
<dbReference type="HAMAP" id="MF_00560">
    <property type="entry name" value="Tran_acon_Me_trans"/>
    <property type="match status" value="1"/>
</dbReference>
<dbReference type="Gene3D" id="1.10.150.290">
    <property type="entry name" value="S-adenosyl-L-methionine-dependent methyltransferases"/>
    <property type="match status" value="1"/>
</dbReference>
<dbReference type="InterPro" id="IPR023149">
    <property type="entry name" value="Trans_acon_MeTrfase_C"/>
</dbReference>
<evidence type="ECO:0000313" key="8">
    <source>
        <dbReference type="Proteomes" id="UP000610966"/>
    </source>
</evidence>
<dbReference type="Gene3D" id="3.40.50.150">
    <property type="entry name" value="Vaccinia Virus protein VP39"/>
    <property type="match status" value="1"/>
</dbReference>
<evidence type="ECO:0000256" key="2">
    <source>
        <dbReference type="ARBA" id="ARBA00022603"/>
    </source>
</evidence>
<protein>
    <recommendedName>
        <fullName evidence="5">Trans-aconitate 2-methyltransferase</fullName>
        <ecNumber evidence="5">2.1.1.144</ecNumber>
    </recommendedName>
</protein>
<accession>A0A8J3RCK5</accession>
<dbReference type="NCBIfam" id="NF010703">
    <property type="entry name" value="PRK14103.1"/>
    <property type="match status" value="1"/>
</dbReference>
<evidence type="ECO:0000313" key="7">
    <source>
        <dbReference type="EMBL" id="GIH71841.1"/>
    </source>
</evidence>
<comment type="function">
    <text evidence="5">Catalyzes the S-adenosylmethionine monomethyl esterification of trans-aconitate.</text>
</comment>
<evidence type="ECO:0000256" key="3">
    <source>
        <dbReference type="ARBA" id="ARBA00022679"/>
    </source>
</evidence>
<comment type="subcellular location">
    <subcellularLocation>
        <location evidence="5">Cytoplasm</location>
    </subcellularLocation>
</comment>
<dbReference type="InterPro" id="IPR023506">
    <property type="entry name" value="Trans-aconitate_MeTrfase"/>
</dbReference>
<reference evidence="7" key="1">
    <citation type="submission" date="2021-01" db="EMBL/GenBank/DDBJ databases">
        <title>Whole genome shotgun sequence of Sphaerimonospora thailandensis NBRC 107569.</title>
        <authorList>
            <person name="Komaki H."/>
            <person name="Tamura T."/>
        </authorList>
    </citation>
    <scope>NUCLEOTIDE SEQUENCE</scope>
    <source>
        <strain evidence="7">NBRC 107569</strain>
    </source>
</reference>
<evidence type="ECO:0000256" key="1">
    <source>
        <dbReference type="ARBA" id="ARBA00022490"/>
    </source>
</evidence>
<evidence type="ECO:0000256" key="6">
    <source>
        <dbReference type="SAM" id="MobiDB-lite"/>
    </source>
</evidence>
<dbReference type="Proteomes" id="UP000610966">
    <property type="component" value="Unassembled WGS sequence"/>
</dbReference>
<proteinExistence type="inferred from homology"/>
<comment type="catalytic activity">
    <reaction evidence="5">
        <text>trans-aconitate + S-adenosyl-L-methionine = (E)-3-(methoxycarbonyl)pent-2-enedioate + S-adenosyl-L-homocysteine</text>
        <dbReference type="Rhea" id="RHEA:14969"/>
        <dbReference type="ChEBI" id="CHEBI:15708"/>
        <dbReference type="ChEBI" id="CHEBI:57470"/>
        <dbReference type="ChEBI" id="CHEBI:57856"/>
        <dbReference type="ChEBI" id="CHEBI:59789"/>
        <dbReference type="EC" id="2.1.1.144"/>
    </reaction>
</comment>
<dbReference type="EC" id="2.1.1.144" evidence="5"/>
<keyword evidence="2 5" id="KW-0489">Methyltransferase</keyword>
<keyword evidence="4 5" id="KW-0949">S-adenosyl-L-methionine</keyword>
<dbReference type="PANTHER" id="PTHR43861">
    <property type="entry name" value="TRANS-ACONITATE 2-METHYLTRANSFERASE-RELATED"/>
    <property type="match status" value="1"/>
</dbReference>
<dbReference type="Pfam" id="PF13489">
    <property type="entry name" value="Methyltransf_23"/>
    <property type="match status" value="1"/>
</dbReference>
<dbReference type="InterPro" id="IPR029063">
    <property type="entry name" value="SAM-dependent_MTases_sf"/>
</dbReference>
<dbReference type="AlphaFoldDB" id="A0A8J3RCK5"/>
<dbReference type="CDD" id="cd02440">
    <property type="entry name" value="AdoMet_MTases"/>
    <property type="match status" value="1"/>
</dbReference>
<feature type="region of interest" description="Disordered" evidence="6">
    <location>
        <begin position="67"/>
        <end position="86"/>
    </location>
</feature>
<name>A0A8J3RCK5_9ACTN</name>
<evidence type="ECO:0000256" key="5">
    <source>
        <dbReference type="HAMAP-Rule" id="MF_00560"/>
    </source>
</evidence>
<dbReference type="EMBL" id="BOOG01000041">
    <property type="protein sequence ID" value="GIH71841.1"/>
    <property type="molecule type" value="Genomic_DNA"/>
</dbReference>
<dbReference type="RefSeq" id="WP_239089852.1">
    <property type="nucleotide sequence ID" value="NZ_BOOG01000041.1"/>
</dbReference>
<dbReference type="GO" id="GO:0032259">
    <property type="term" value="P:methylation"/>
    <property type="evidence" value="ECO:0007669"/>
    <property type="project" value="UniProtKB-KW"/>
</dbReference>
<keyword evidence="3 5" id="KW-0808">Transferase</keyword>
<keyword evidence="1 5" id="KW-0963">Cytoplasm</keyword>
<comment type="caution">
    <text evidence="7">The sequence shown here is derived from an EMBL/GenBank/DDBJ whole genome shotgun (WGS) entry which is preliminary data.</text>
</comment>
<keyword evidence="8" id="KW-1185">Reference proteome</keyword>
<feature type="compositionally biased region" description="Polar residues" evidence="6">
    <location>
        <begin position="77"/>
        <end position="86"/>
    </location>
</feature>